<gene>
    <name evidence="1" type="ORF">WN55_08713</name>
</gene>
<dbReference type="AlphaFoldDB" id="A0A154NZK6"/>
<sequence length="51" mass="5649">MSSKEFRVGPRAKFTNKHQLNPLTATIVGIRVSDRDAVGIKKNVRAPLSSR</sequence>
<evidence type="ECO:0000313" key="2">
    <source>
        <dbReference type="Proteomes" id="UP000076502"/>
    </source>
</evidence>
<keyword evidence="2" id="KW-1185">Reference proteome</keyword>
<accession>A0A154NZK6</accession>
<proteinExistence type="predicted"/>
<reference evidence="1 2" key="1">
    <citation type="submission" date="2015-07" db="EMBL/GenBank/DDBJ databases">
        <title>The genome of Dufourea novaeangliae.</title>
        <authorList>
            <person name="Pan H."/>
            <person name="Kapheim K."/>
        </authorList>
    </citation>
    <scope>NUCLEOTIDE SEQUENCE [LARGE SCALE GENOMIC DNA]</scope>
    <source>
        <strain evidence="1">0120121106</strain>
        <tissue evidence="1">Whole body</tissue>
    </source>
</reference>
<protein>
    <submittedName>
        <fullName evidence="1">Uncharacterized protein</fullName>
    </submittedName>
</protein>
<evidence type="ECO:0000313" key="1">
    <source>
        <dbReference type="EMBL" id="KZC05106.1"/>
    </source>
</evidence>
<dbReference type="EMBL" id="KQ434786">
    <property type="protein sequence ID" value="KZC05106.1"/>
    <property type="molecule type" value="Genomic_DNA"/>
</dbReference>
<dbReference type="Proteomes" id="UP000076502">
    <property type="component" value="Unassembled WGS sequence"/>
</dbReference>
<name>A0A154NZK6_DUFNO</name>
<organism evidence="1 2">
    <name type="scientific">Dufourea novaeangliae</name>
    <name type="common">Sweat bee</name>
    <dbReference type="NCBI Taxonomy" id="178035"/>
    <lineage>
        <taxon>Eukaryota</taxon>
        <taxon>Metazoa</taxon>
        <taxon>Ecdysozoa</taxon>
        <taxon>Arthropoda</taxon>
        <taxon>Hexapoda</taxon>
        <taxon>Insecta</taxon>
        <taxon>Pterygota</taxon>
        <taxon>Neoptera</taxon>
        <taxon>Endopterygota</taxon>
        <taxon>Hymenoptera</taxon>
        <taxon>Apocrita</taxon>
        <taxon>Aculeata</taxon>
        <taxon>Apoidea</taxon>
        <taxon>Anthophila</taxon>
        <taxon>Halictidae</taxon>
        <taxon>Rophitinae</taxon>
        <taxon>Dufourea</taxon>
    </lineage>
</organism>